<comment type="caution">
    <text evidence="2">The sequence shown here is derived from an EMBL/GenBank/DDBJ whole genome shotgun (WGS) entry which is preliminary data.</text>
</comment>
<feature type="compositionally biased region" description="Polar residues" evidence="1">
    <location>
        <begin position="108"/>
        <end position="119"/>
    </location>
</feature>
<accession>A0ABS8KEW6</accession>
<evidence type="ECO:0000313" key="3">
    <source>
        <dbReference type="Proteomes" id="UP001430614"/>
    </source>
</evidence>
<evidence type="ECO:0000313" key="2">
    <source>
        <dbReference type="EMBL" id="MCC8403324.1"/>
    </source>
</evidence>
<sequence>MDRPENATRALPIRSLRTGIESPPDHSHLIVNQWPKPLWDNGSANSQWDDTASDTEKSFQHFATFCGSQWKTNGPFCLIAMGTGYLKAIFEGDTVIDTVRLFPARYDQSQPVPRSSTLAEISDASYP</sequence>
<dbReference type="EMBL" id="JAJITC010000007">
    <property type="protein sequence ID" value="MCC8403324.1"/>
    <property type="molecule type" value="Genomic_DNA"/>
</dbReference>
<organism evidence="2 3">
    <name type="scientific">Paraburkholderia translucens</name>
    <dbReference type="NCBI Taxonomy" id="2886945"/>
    <lineage>
        <taxon>Bacteria</taxon>
        <taxon>Pseudomonadati</taxon>
        <taxon>Pseudomonadota</taxon>
        <taxon>Betaproteobacteria</taxon>
        <taxon>Burkholderiales</taxon>
        <taxon>Burkholderiaceae</taxon>
        <taxon>Paraburkholderia</taxon>
    </lineage>
</organism>
<proteinExistence type="predicted"/>
<protein>
    <submittedName>
        <fullName evidence="2">Uncharacterized protein</fullName>
    </submittedName>
</protein>
<dbReference type="Proteomes" id="UP001430614">
    <property type="component" value="Unassembled WGS sequence"/>
</dbReference>
<reference evidence="2 3" key="1">
    <citation type="submission" date="2021-11" db="EMBL/GenBank/DDBJ databases">
        <authorList>
            <person name="Oh E.-T."/>
            <person name="Kim S.-B."/>
        </authorList>
    </citation>
    <scope>NUCLEOTIDE SEQUENCE [LARGE SCALE GENOMIC DNA]</scope>
    <source>
        <strain evidence="2 3">MMS20-SJTN17</strain>
    </source>
</reference>
<feature type="region of interest" description="Disordered" evidence="1">
    <location>
        <begin position="108"/>
        <end position="127"/>
    </location>
</feature>
<evidence type="ECO:0000256" key="1">
    <source>
        <dbReference type="SAM" id="MobiDB-lite"/>
    </source>
</evidence>
<name>A0ABS8KEW6_9BURK</name>
<gene>
    <name evidence="2" type="ORF">LJ655_15730</name>
</gene>
<dbReference type="RefSeq" id="WP_230562173.1">
    <property type="nucleotide sequence ID" value="NZ_JAJITC010000007.1"/>
</dbReference>
<keyword evidence="3" id="KW-1185">Reference proteome</keyword>